<accession>A0A4R1HMV2</accession>
<organism evidence="1 2">
    <name type="scientific">Thiogranum longum</name>
    <dbReference type="NCBI Taxonomy" id="1537524"/>
    <lineage>
        <taxon>Bacteria</taxon>
        <taxon>Pseudomonadati</taxon>
        <taxon>Pseudomonadota</taxon>
        <taxon>Gammaproteobacteria</taxon>
        <taxon>Chromatiales</taxon>
        <taxon>Ectothiorhodospiraceae</taxon>
        <taxon>Thiogranum</taxon>
    </lineage>
</organism>
<dbReference type="Pfam" id="PF00702">
    <property type="entry name" value="Hydrolase"/>
    <property type="match status" value="1"/>
</dbReference>
<keyword evidence="1" id="KW-0378">Hydrolase</keyword>
<proteinExistence type="predicted"/>
<dbReference type="SUPFAM" id="SSF56784">
    <property type="entry name" value="HAD-like"/>
    <property type="match status" value="1"/>
</dbReference>
<dbReference type="InterPro" id="IPR023214">
    <property type="entry name" value="HAD_sf"/>
</dbReference>
<dbReference type="CDD" id="cd07528">
    <property type="entry name" value="HAD_CbbY-like"/>
    <property type="match status" value="1"/>
</dbReference>
<dbReference type="SFLD" id="SFLDG01129">
    <property type="entry name" value="C1.5:_HAD__Beta-PGM__Phosphata"/>
    <property type="match status" value="1"/>
</dbReference>
<protein>
    <submittedName>
        <fullName evidence="1">HAD superfamily hydrolase (TIGR01509 family)</fullName>
    </submittedName>
</protein>
<dbReference type="RefSeq" id="WP_132972510.1">
    <property type="nucleotide sequence ID" value="NZ_SMFX01000001.1"/>
</dbReference>
<comment type="caution">
    <text evidence="1">The sequence shown here is derived from an EMBL/GenBank/DDBJ whole genome shotgun (WGS) entry which is preliminary data.</text>
</comment>
<dbReference type="InterPro" id="IPR006439">
    <property type="entry name" value="HAD-SF_hydro_IA"/>
</dbReference>
<keyword evidence="2" id="KW-1185">Reference proteome</keyword>
<dbReference type="Gene3D" id="3.40.50.1000">
    <property type="entry name" value="HAD superfamily/HAD-like"/>
    <property type="match status" value="1"/>
</dbReference>
<dbReference type="AlphaFoldDB" id="A0A4R1HMV2"/>
<dbReference type="PANTHER" id="PTHR42896">
    <property type="entry name" value="XYLULOSE-1,5-BISPHOSPHATE (XUBP) PHOSPHATASE"/>
    <property type="match status" value="1"/>
</dbReference>
<dbReference type="InterPro" id="IPR023198">
    <property type="entry name" value="PGP-like_dom2"/>
</dbReference>
<gene>
    <name evidence="1" type="ORF">DFR30_1861</name>
</gene>
<dbReference type="Proteomes" id="UP000295707">
    <property type="component" value="Unassembled WGS sequence"/>
</dbReference>
<dbReference type="SFLD" id="SFLDG01135">
    <property type="entry name" value="C1.5.6:_HAD__Beta-PGM__Phospha"/>
    <property type="match status" value="1"/>
</dbReference>
<evidence type="ECO:0000313" key="2">
    <source>
        <dbReference type="Proteomes" id="UP000295707"/>
    </source>
</evidence>
<dbReference type="SFLD" id="SFLDF00035">
    <property type="entry name" value="phosphoglycolate_phosphatase"/>
    <property type="match status" value="1"/>
</dbReference>
<dbReference type="SFLD" id="SFLDS00003">
    <property type="entry name" value="Haloacid_Dehalogenase"/>
    <property type="match status" value="1"/>
</dbReference>
<dbReference type="PRINTS" id="PR00413">
    <property type="entry name" value="HADHALOGNASE"/>
</dbReference>
<dbReference type="EMBL" id="SMFX01000001">
    <property type="protein sequence ID" value="TCK18582.1"/>
    <property type="molecule type" value="Genomic_DNA"/>
</dbReference>
<sequence length="258" mass="28027">MGRLTTLLFDVDGTLADTEEIHRQSFNKAFRQAGLDWEWSPALYAELLAVTGGKERIKHYLATHRQDFEPPLKLDEYVAGLHAAKTDIYTRTMAAGDLPLRPGVLRLIEEARAAGLRLGIATTTTPANVTALLQHSISHEAIGWFEVIAAGAVVPAKKPAPDIYHYAMQAMDVSPDECLALEDSANGLRAARDAGLETLITTNDYTRDHDFTGAVLVVDTLGEPDAPMTVLSGEPCDKPCIDVECLHRLHAATRGEAS</sequence>
<dbReference type="NCBIfam" id="TIGR01509">
    <property type="entry name" value="HAD-SF-IA-v3"/>
    <property type="match status" value="1"/>
</dbReference>
<dbReference type="InterPro" id="IPR044999">
    <property type="entry name" value="CbbY-like"/>
</dbReference>
<dbReference type="OrthoDB" id="9782449at2"/>
<dbReference type="InterPro" id="IPR036412">
    <property type="entry name" value="HAD-like_sf"/>
</dbReference>
<dbReference type="PANTHER" id="PTHR42896:SF2">
    <property type="entry name" value="CBBY-LIKE PROTEIN"/>
    <property type="match status" value="1"/>
</dbReference>
<reference evidence="1 2" key="1">
    <citation type="submission" date="2019-03" db="EMBL/GenBank/DDBJ databases">
        <title>Genomic Encyclopedia of Type Strains, Phase IV (KMG-IV): sequencing the most valuable type-strain genomes for metagenomic binning, comparative biology and taxonomic classification.</title>
        <authorList>
            <person name="Goeker M."/>
        </authorList>
    </citation>
    <scope>NUCLEOTIDE SEQUENCE [LARGE SCALE GENOMIC DNA]</scope>
    <source>
        <strain evidence="1 2">DSM 19610</strain>
    </source>
</reference>
<dbReference type="Gene3D" id="1.10.150.240">
    <property type="entry name" value="Putative phosphatase, domain 2"/>
    <property type="match status" value="1"/>
</dbReference>
<dbReference type="GO" id="GO:0016787">
    <property type="term" value="F:hydrolase activity"/>
    <property type="evidence" value="ECO:0007669"/>
    <property type="project" value="UniProtKB-KW"/>
</dbReference>
<evidence type="ECO:0000313" key="1">
    <source>
        <dbReference type="EMBL" id="TCK18582.1"/>
    </source>
</evidence>
<name>A0A4R1HMV2_9GAMM</name>